<accession>A0A818Z0Y3</accession>
<proteinExistence type="predicted"/>
<gene>
    <name evidence="1" type="ORF">JBS370_LOCUS13301</name>
</gene>
<reference evidence="1" key="1">
    <citation type="submission" date="2021-02" db="EMBL/GenBank/DDBJ databases">
        <authorList>
            <person name="Nowell W R."/>
        </authorList>
    </citation>
    <scope>NUCLEOTIDE SEQUENCE</scope>
</reference>
<organism evidence="1 2">
    <name type="scientific">Rotaria sordida</name>
    <dbReference type="NCBI Taxonomy" id="392033"/>
    <lineage>
        <taxon>Eukaryota</taxon>
        <taxon>Metazoa</taxon>
        <taxon>Spiralia</taxon>
        <taxon>Gnathifera</taxon>
        <taxon>Rotifera</taxon>
        <taxon>Eurotatoria</taxon>
        <taxon>Bdelloidea</taxon>
        <taxon>Philodinida</taxon>
        <taxon>Philodinidae</taxon>
        <taxon>Rotaria</taxon>
    </lineage>
</organism>
<evidence type="ECO:0000313" key="1">
    <source>
        <dbReference type="EMBL" id="CAF3764116.1"/>
    </source>
</evidence>
<name>A0A818Z0Y3_9BILA</name>
<dbReference type="Proteomes" id="UP000663836">
    <property type="component" value="Unassembled WGS sequence"/>
</dbReference>
<comment type="caution">
    <text evidence="1">The sequence shown here is derived from an EMBL/GenBank/DDBJ whole genome shotgun (WGS) entry which is preliminary data.</text>
</comment>
<dbReference type="AlphaFoldDB" id="A0A818Z0Y3"/>
<sequence>MINKIKTGGLCFCCTGNRRSRQYKESINLSTCSANNCKHACKIRYHNQCIGPLPLKRSQFSSENLKL</sequence>
<protein>
    <submittedName>
        <fullName evidence="1">Uncharacterized protein</fullName>
    </submittedName>
</protein>
<evidence type="ECO:0000313" key="2">
    <source>
        <dbReference type="Proteomes" id="UP000663836"/>
    </source>
</evidence>
<dbReference type="EMBL" id="CAJOBD010001132">
    <property type="protein sequence ID" value="CAF3764116.1"/>
    <property type="molecule type" value="Genomic_DNA"/>
</dbReference>